<sequence length="250" mass="28366">MNWYRWLFEHFKLPEGARVLEVGCGCGRLWRENLGRISHWQVTLMDASPGMIEEARAHLKDEPRTFTYSVMDAQEIPFGDASFDAVVAIHMLYHVPDQHRALSELRRVLKPGGRFYASTNGREHLREVGDLAAHFAEGETLERIRSAHTLNPFRLEDGLEMLSKYFSEVVLHKLESSLVVTEAEPLHAFILSGEATADLRERPSAAEVRRLDDFKAYLRERIAAEGAVYITQASGLFEAHGSGFEKATIR</sequence>
<protein>
    <recommendedName>
        <fullName evidence="1">Methyltransferase type 11 domain-containing protein</fullName>
    </recommendedName>
</protein>
<dbReference type="PANTHER" id="PTHR42912:SF80">
    <property type="entry name" value="METHYLTRANSFERASE DOMAIN-CONTAINING PROTEIN"/>
    <property type="match status" value="1"/>
</dbReference>
<dbReference type="Pfam" id="PF08241">
    <property type="entry name" value="Methyltransf_11"/>
    <property type="match status" value="1"/>
</dbReference>
<dbReference type="CDD" id="cd02440">
    <property type="entry name" value="AdoMet_MTases"/>
    <property type="match status" value="1"/>
</dbReference>
<dbReference type="InterPro" id="IPR050508">
    <property type="entry name" value="Methyltransf_Superfamily"/>
</dbReference>
<dbReference type="GO" id="GO:0008757">
    <property type="term" value="F:S-adenosylmethionine-dependent methyltransferase activity"/>
    <property type="evidence" value="ECO:0007669"/>
    <property type="project" value="InterPro"/>
</dbReference>
<proteinExistence type="predicted"/>
<feature type="domain" description="Methyltransferase type 11" evidence="1">
    <location>
        <begin position="20"/>
        <end position="116"/>
    </location>
</feature>
<dbReference type="InterPro" id="IPR029063">
    <property type="entry name" value="SAM-dependent_MTases_sf"/>
</dbReference>
<accession>A0A6J4V869</accession>
<dbReference type="InterPro" id="IPR013216">
    <property type="entry name" value="Methyltransf_11"/>
</dbReference>
<dbReference type="AlphaFoldDB" id="A0A6J4V869"/>
<gene>
    <name evidence="2" type="ORF">AVDCRST_MAG86-1846</name>
</gene>
<evidence type="ECO:0000259" key="1">
    <source>
        <dbReference type="Pfam" id="PF08241"/>
    </source>
</evidence>
<dbReference type="EMBL" id="CADCWP010000132">
    <property type="protein sequence ID" value="CAA9571989.1"/>
    <property type="molecule type" value="Genomic_DNA"/>
</dbReference>
<dbReference type="SUPFAM" id="SSF53335">
    <property type="entry name" value="S-adenosyl-L-methionine-dependent methyltransferases"/>
    <property type="match status" value="1"/>
</dbReference>
<evidence type="ECO:0000313" key="2">
    <source>
        <dbReference type="EMBL" id="CAA9571989.1"/>
    </source>
</evidence>
<reference evidence="2" key="1">
    <citation type="submission" date="2020-02" db="EMBL/GenBank/DDBJ databases">
        <authorList>
            <person name="Meier V. D."/>
        </authorList>
    </citation>
    <scope>NUCLEOTIDE SEQUENCE</scope>
    <source>
        <strain evidence="2">AVDCRST_MAG86</strain>
    </source>
</reference>
<dbReference type="PANTHER" id="PTHR42912">
    <property type="entry name" value="METHYLTRANSFERASE"/>
    <property type="match status" value="1"/>
</dbReference>
<name>A0A6J4V869_9DEIN</name>
<organism evidence="2">
    <name type="scientific">uncultured Truepera sp</name>
    <dbReference type="NCBI Taxonomy" id="543023"/>
    <lineage>
        <taxon>Bacteria</taxon>
        <taxon>Thermotogati</taxon>
        <taxon>Deinococcota</taxon>
        <taxon>Deinococci</taxon>
        <taxon>Trueperales</taxon>
        <taxon>Trueperaceae</taxon>
        <taxon>Truepera</taxon>
        <taxon>environmental samples</taxon>
    </lineage>
</organism>
<dbReference type="Gene3D" id="3.40.50.150">
    <property type="entry name" value="Vaccinia Virus protein VP39"/>
    <property type="match status" value="1"/>
</dbReference>